<dbReference type="Proteomes" id="UP000035642">
    <property type="component" value="Unassembled WGS sequence"/>
</dbReference>
<protein>
    <submittedName>
        <fullName evidence="3">Venom peptide</fullName>
    </submittedName>
</protein>
<feature type="signal peptide" evidence="1">
    <location>
        <begin position="1"/>
        <end position="17"/>
    </location>
</feature>
<organism evidence="2 3">
    <name type="scientific">Angiostrongylus cantonensis</name>
    <name type="common">Rat lungworm</name>
    <dbReference type="NCBI Taxonomy" id="6313"/>
    <lineage>
        <taxon>Eukaryota</taxon>
        <taxon>Metazoa</taxon>
        <taxon>Ecdysozoa</taxon>
        <taxon>Nematoda</taxon>
        <taxon>Chromadorea</taxon>
        <taxon>Rhabditida</taxon>
        <taxon>Rhabditina</taxon>
        <taxon>Rhabditomorpha</taxon>
        <taxon>Strongyloidea</taxon>
        <taxon>Metastrongylidae</taxon>
        <taxon>Angiostrongylus</taxon>
    </lineage>
</organism>
<dbReference type="AlphaFoldDB" id="A0A0K0DK27"/>
<keyword evidence="2" id="KW-1185">Reference proteome</keyword>
<feature type="chain" id="PRO_5005326784" evidence="1">
    <location>
        <begin position="18"/>
        <end position="69"/>
    </location>
</feature>
<sequence length="69" mass="7903">MRLLPTFVLMMIVCVVADNSEEDNLYSSYDHETPAPKVASFEDVLAYLNRTHRKHPRSNSANEPIPELE</sequence>
<evidence type="ECO:0000313" key="2">
    <source>
        <dbReference type="Proteomes" id="UP000035642"/>
    </source>
</evidence>
<accession>A0A0K0DK27</accession>
<dbReference type="WBParaSite" id="ACAC_0001182501-mRNA-1">
    <property type="protein sequence ID" value="ACAC_0001182501-mRNA-1"/>
    <property type="gene ID" value="ACAC_0001182501"/>
</dbReference>
<reference evidence="2" key="1">
    <citation type="submission" date="2012-09" db="EMBL/GenBank/DDBJ databases">
        <authorList>
            <person name="Martin A.A."/>
        </authorList>
    </citation>
    <scope>NUCLEOTIDE SEQUENCE</scope>
</reference>
<reference evidence="3" key="2">
    <citation type="submission" date="2017-02" db="UniProtKB">
        <authorList>
            <consortium name="WormBaseParasite"/>
        </authorList>
    </citation>
    <scope>IDENTIFICATION</scope>
</reference>
<evidence type="ECO:0000313" key="3">
    <source>
        <dbReference type="WBParaSite" id="ACAC_0001182501-mRNA-1"/>
    </source>
</evidence>
<name>A0A0K0DK27_ANGCA</name>
<keyword evidence="1" id="KW-0732">Signal</keyword>
<evidence type="ECO:0000256" key="1">
    <source>
        <dbReference type="SAM" id="SignalP"/>
    </source>
</evidence>
<proteinExistence type="predicted"/>